<dbReference type="Proteomes" id="UP000323506">
    <property type="component" value="Chromosome D04"/>
</dbReference>
<organism evidence="1 2">
    <name type="scientific">Gossypium darwinii</name>
    <name type="common">Darwin's cotton</name>
    <name type="synonym">Gossypium barbadense var. darwinii</name>
    <dbReference type="NCBI Taxonomy" id="34276"/>
    <lineage>
        <taxon>Eukaryota</taxon>
        <taxon>Viridiplantae</taxon>
        <taxon>Streptophyta</taxon>
        <taxon>Embryophyta</taxon>
        <taxon>Tracheophyta</taxon>
        <taxon>Spermatophyta</taxon>
        <taxon>Magnoliopsida</taxon>
        <taxon>eudicotyledons</taxon>
        <taxon>Gunneridae</taxon>
        <taxon>Pentapetalae</taxon>
        <taxon>rosids</taxon>
        <taxon>malvids</taxon>
        <taxon>Malvales</taxon>
        <taxon>Malvaceae</taxon>
        <taxon>Malvoideae</taxon>
        <taxon>Gossypium</taxon>
    </lineage>
</organism>
<feature type="non-terminal residue" evidence="1">
    <location>
        <position position="1"/>
    </location>
</feature>
<gene>
    <name evidence="1" type="ORF">ES288_D04G029900v1</name>
</gene>
<reference evidence="1 2" key="1">
    <citation type="submission" date="2019-06" db="EMBL/GenBank/DDBJ databases">
        <title>WGS assembly of Gossypium darwinii.</title>
        <authorList>
            <person name="Chen Z.J."/>
            <person name="Sreedasyam A."/>
            <person name="Ando A."/>
            <person name="Song Q."/>
            <person name="De L."/>
            <person name="Hulse-Kemp A."/>
            <person name="Ding M."/>
            <person name="Ye W."/>
            <person name="Kirkbride R."/>
            <person name="Jenkins J."/>
            <person name="Plott C."/>
            <person name="Lovell J."/>
            <person name="Lin Y.-M."/>
            <person name="Vaughn R."/>
            <person name="Liu B."/>
            <person name="Li W."/>
            <person name="Simpson S."/>
            <person name="Scheffler B."/>
            <person name="Saski C."/>
            <person name="Grover C."/>
            <person name="Hu G."/>
            <person name="Conover J."/>
            <person name="Carlson J."/>
            <person name="Shu S."/>
            <person name="Boston L."/>
            <person name="Williams M."/>
            <person name="Peterson D."/>
            <person name="Mcgee K."/>
            <person name="Jones D."/>
            <person name="Wendel J."/>
            <person name="Stelly D."/>
            <person name="Grimwood J."/>
            <person name="Schmutz J."/>
        </authorList>
    </citation>
    <scope>NUCLEOTIDE SEQUENCE [LARGE SCALE GENOMIC DNA]</scope>
    <source>
        <strain evidence="1">1808015.09</strain>
    </source>
</reference>
<dbReference type="AlphaFoldDB" id="A0A5D2CSK5"/>
<name>A0A5D2CSK5_GOSDA</name>
<keyword evidence="2" id="KW-1185">Reference proteome</keyword>
<dbReference type="EMBL" id="CM017704">
    <property type="protein sequence ID" value="TYG72551.1"/>
    <property type="molecule type" value="Genomic_DNA"/>
</dbReference>
<evidence type="ECO:0000313" key="2">
    <source>
        <dbReference type="Proteomes" id="UP000323506"/>
    </source>
</evidence>
<accession>A0A5D2CSK5</accession>
<evidence type="ECO:0000313" key="1">
    <source>
        <dbReference type="EMBL" id="TYG72551.1"/>
    </source>
</evidence>
<sequence length="115" mass="13387">IGVSILPIIFQVSNQTHFSNFVFIFFNIWLHQSISSKVTPPQYAGSHYRLAPFTSLFHLQCQIMDCSFARCLKLRIVLGMIHQHIYNNILRISPHLAHEYNWLAGNFSHFLLQNS</sequence>
<proteinExistence type="predicted"/>
<protein>
    <submittedName>
        <fullName evidence="1">Uncharacterized protein</fullName>
    </submittedName>
</protein>